<dbReference type="EC" id="3.2.1.4" evidence="3"/>
<dbReference type="GO" id="GO:0008810">
    <property type="term" value="F:cellulase activity"/>
    <property type="evidence" value="ECO:0007669"/>
    <property type="project" value="UniProtKB-EC"/>
</dbReference>
<reference evidence="11 12" key="1">
    <citation type="submission" date="2020-10" db="EMBL/GenBank/DDBJ databases">
        <title>The Coptis chinensis genome and diversification of protoberbering-type alkaloids.</title>
        <authorList>
            <person name="Wang B."/>
            <person name="Shu S."/>
            <person name="Song C."/>
            <person name="Liu Y."/>
        </authorList>
    </citation>
    <scope>NUCLEOTIDE SEQUENCE [LARGE SCALE GENOMIC DNA]</scope>
    <source>
        <strain evidence="11">HL-2020</strain>
        <tissue evidence="11">Leaf</tissue>
    </source>
</reference>
<evidence type="ECO:0000256" key="4">
    <source>
        <dbReference type="ARBA" id="ARBA00022801"/>
    </source>
</evidence>
<evidence type="ECO:0000256" key="6">
    <source>
        <dbReference type="ARBA" id="ARBA00023277"/>
    </source>
</evidence>
<evidence type="ECO:0000313" key="12">
    <source>
        <dbReference type="Proteomes" id="UP000631114"/>
    </source>
</evidence>
<dbReference type="Pfam" id="PF00759">
    <property type="entry name" value="Glyco_hydro_9"/>
    <property type="match status" value="1"/>
</dbReference>
<evidence type="ECO:0000256" key="2">
    <source>
        <dbReference type="ARBA" id="ARBA00007072"/>
    </source>
</evidence>
<evidence type="ECO:0000256" key="7">
    <source>
        <dbReference type="ARBA" id="ARBA00023295"/>
    </source>
</evidence>
<evidence type="ECO:0000259" key="10">
    <source>
        <dbReference type="Pfam" id="PF00759"/>
    </source>
</evidence>
<keyword evidence="8" id="KW-0624">Polysaccharide degradation</keyword>
<feature type="region of interest" description="Disordered" evidence="9">
    <location>
        <begin position="1"/>
        <end position="22"/>
    </location>
</feature>
<evidence type="ECO:0000256" key="3">
    <source>
        <dbReference type="ARBA" id="ARBA00012601"/>
    </source>
</evidence>
<feature type="domain" description="Glycoside hydrolase family 9" evidence="10">
    <location>
        <begin position="90"/>
        <end position="252"/>
    </location>
</feature>
<dbReference type="InterPro" id="IPR001701">
    <property type="entry name" value="Glyco_hydro_9"/>
</dbReference>
<dbReference type="OrthoDB" id="1723635at2759"/>
<dbReference type="SUPFAM" id="SSF48208">
    <property type="entry name" value="Six-hairpin glycosidases"/>
    <property type="match status" value="1"/>
</dbReference>
<protein>
    <recommendedName>
        <fullName evidence="3">cellulase</fullName>
        <ecNumber evidence="3">3.2.1.4</ecNumber>
    </recommendedName>
</protein>
<dbReference type="Gene3D" id="1.50.10.10">
    <property type="match status" value="1"/>
</dbReference>
<keyword evidence="4" id="KW-0378">Hydrolase</keyword>
<dbReference type="InterPro" id="IPR012341">
    <property type="entry name" value="6hp_glycosidase-like_sf"/>
</dbReference>
<evidence type="ECO:0000256" key="1">
    <source>
        <dbReference type="ARBA" id="ARBA00000966"/>
    </source>
</evidence>
<dbReference type="Proteomes" id="UP000631114">
    <property type="component" value="Unassembled WGS sequence"/>
</dbReference>
<dbReference type="AlphaFoldDB" id="A0A835IFW3"/>
<keyword evidence="12" id="KW-1185">Reference proteome</keyword>
<name>A0A835IFW3_9MAGN</name>
<evidence type="ECO:0000256" key="5">
    <source>
        <dbReference type="ARBA" id="ARBA00023001"/>
    </source>
</evidence>
<keyword evidence="7" id="KW-0326">Glycosidase</keyword>
<comment type="similarity">
    <text evidence="2">Belongs to the glycosyl hydrolase 9 (cellulase E) family.</text>
</comment>
<evidence type="ECO:0000256" key="8">
    <source>
        <dbReference type="ARBA" id="ARBA00023326"/>
    </source>
</evidence>
<dbReference type="PANTHER" id="PTHR22298">
    <property type="entry name" value="ENDO-1,4-BETA-GLUCANASE"/>
    <property type="match status" value="1"/>
</dbReference>
<keyword evidence="5" id="KW-0136">Cellulose degradation</keyword>
<organism evidence="11 12">
    <name type="scientific">Coptis chinensis</name>
    <dbReference type="NCBI Taxonomy" id="261450"/>
    <lineage>
        <taxon>Eukaryota</taxon>
        <taxon>Viridiplantae</taxon>
        <taxon>Streptophyta</taxon>
        <taxon>Embryophyta</taxon>
        <taxon>Tracheophyta</taxon>
        <taxon>Spermatophyta</taxon>
        <taxon>Magnoliopsida</taxon>
        <taxon>Ranunculales</taxon>
        <taxon>Ranunculaceae</taxon>
        <taxon>Coptidoideae</taxon>
        <taxon>Coptis</taxon>
    </lineage>
</organism>
<evidence type="ECO:0000256" key="9">
    <source>
        <dbReference type="SAM" id="MobiDB-lite"/>
    </source>
</evidence>
<accession>A0A835IFW3</accession>
<evidence type="ECO:0000313" key="11">
    <source>
        <dbReference type="EMBL" id="KAF9615828.1"/>
    </source>
</evidence>
<dbReference type="InterPro" id="IPR008928">
    <property type="entry name" value="6-hairpin_glycosidase_sf"/>
</dbReference>
<proteinExistence type="inferred from homology"/>
<dbReference type="EMBL" id="JADFTS010000003">
    <property type="protein sequence ID" value="KAF9615828.1"/>
    <property type="molecule type" value="Genomic_DNA"/>
</dbReference>
<feature type="compositionally biased region" description="Polar residues" evidence="9">
    <location>
        <begin position="7"/>
        <end position="19"/>
    </location>
</feature>
<comment type="catalytic activity">
    <reaction evidence="1">
        <text>Endohydrolysis of (1-&gt;4)-beta-D-glucosidic linkages in cellulose, lichenin and cereal beta-D-glucans.</text>
        <dbReference type="EC" id="3.2.1.4"/>
    </reaction>
</comment>
<sequence length="252" mass="27746">MTKEVKNQGTIAKSGTSGRLSRRDGKEKLLLHKISLKSNSTDPWGAMAKEDSEVSFSFNANESVIGFQLLILIAKNHMVTTETLKDPWGQRFGNLPPDQELTWRSNSEISDALAAHVDLRGGYYDTGDNVKFNFPMAFTTTMLSWSSLEYGGRMGSQLGSATGAIRWATDYLLKCATTTPGKLYVGVGDPNADHKCWERPEDIDTVRSVYSISVGNPGSDVARAAAYMVFRKVGPLYSKLLLKTSKKVMQFA</sequence>
<gene>
    <name evidence="11" type="ORF">IFM89_026523</name>
</gene>
<keyword evidence="6" id="KW-0119">Carbohydrate metabolism</keyword>
<dbReference type="GO" id="GO:0030245">
    <property type="term" value="P:cellulose catabolic process"/>
    <property type="evidence" value="ECO:0007669"/>
    <property type="project" value="UniProtKB-KW"/>
</dbReference>
<comment type="caution">
    <text evidence="11">The sequence shown here is derived from an EMBL/GenBank/DDBJ whole genome shotgun (WGS) entry which is preliminary data.</text>
</comment>